<dbReference type="AlphaFoldDB" id="A0AAD8YJ57"/>
<dbReference type="Proteomes" id="UP001224775">
    <property type="component" value="Unassembled WGS sequence"/>
</dbReference>
<organism evidence="1 2">
    <name type="scientific">Skeletonema marinoi</name>
    <dbReference type="NCBI Taxonomy" id="267567"/>
    <lineage>
        <taxon>Eukaryota</taxon>
        <taxon>Sar</taxon>
        <taxon>Stramenopiles</taxon>
        <taxon>Ochrophyta</taxon>
        <taxon>Bacillariophyta</taxon>
        <taxon>Coscinodiscophyceae</taxon>
        <taxon>Thalassiosirophycidae</taxon>
        <taxon>Thalassiosirales</taxon>
        <taxon>Skeletonemataceae</taxon>
        <taxon>Skeletonema</taxon>
        <taxon>Skeletonema marinoi-dohrnii complex</taxon>
    </lineage>
</organism>
<reference evidence="1" key="1">
    <citation type="submission" date="2023-06" db="EMBL/GenBank/DDBJ databases">
        <title>Survivors Of The Sea: Transcriptome response of Skeletonema marinoi to long-term dormancy.</title>
        <authorList>
            <person name="Pinder M.I.M."/>
            <person name="Kourtchenko O."/>
            <person name="Robertson E.K."/>
            <person name="Larsson T."/>
            <person name="Maumus F."/>
            <person name="Osuna-Cruz C.M."/>
            <person name="Vancaester E."/>
            <person name="Stenow R."/>
            <person name="Vandepoele K."/>
            <person name="Ploug H."/>
            <person name="Bruchert V."/>
            <person name="Godhe A."/>
            <person name="Topel M."/>
        </authorList>
    </citation>
    <scope>NUCLEOTIDE SEQUENCE</scope>
    <source>
        <strain evidence="1">R05AC</strain>
    </source>
</reference>
<keyword evidence="2" id="KW-1185">Reference proteome</keyword>
<name>A0AAD8YJ57_9STRA</name>
<gene>
    <name evidence="1" type="ORF">QTG54_002864</name>
</gene>
<comment type="caution">
    <text evidence="1">The sequence shown here is derived from an EMBL/GenBank/DDBJ whole genome shotgun (WGS) entry which is preliminary data.</text>
</comment>
<sequence length="73" mass="7833">MERRRPSHTSAMADITRDEGEELIGFILVAPLGSNTFVQRAASSSTNAKNMMGVSVSPKKVLCPRPVSPSIFG</sequence>
<accession>A0AAD8YJ57</accession>
<proteinExistence type="predicted"/>
<protein>
    <submittedName>
        <fullName evidence="1">Uncharacterized protein</fullName>
    </submittedName>
</protein>
<evidence type="ECO:0000313" key="2">
    <source>
        <dbReference type="Proteomes" id="UP001224775"/>
    </source>
</evidence>
<evidence type="ECO:0000313" key="1">
    <source>
        <dbReference type="EMBL" id="KAK1746257.1"/>
    </source>
</evidence>
<dbReference type="EMBL" id="JATAAI010000004">
    <property type="protein sequence ID" value="KAK1746257.1"/>
    <property type="molecule type" value="Genomic_DNA"/>
</dbReference>